<dbReference type="Proteomes" id="UP000292702">
    <property type="component" value="Unassembled WGS sequence"/>
</dbReference>
<name>A0A4R0R9G7_9APHY</name>
<dbReference type="AlphaFoldDB" id="A0A4R0R9G7"/>
<feature type="region of interest" description="Disordered" evidence="1">
    <location>
        <begin position="112"/>
        <end position="134"/>
    </location>
</feature>
<comment type="caution">
    <text evidence="2">The sequence shown here is derived from an EMBL/GenBank/DDBJ whole genome shotgun (WGS) entry which is preliminary data.</text>
</comment>
<sequence length="227" mass="25235">MLSSADIAKTFDYPPFKELAGPRRHRRSNLTSGHWAWEQAAICKAANPSDSSSLLDLQKRIQEKAARKQLKKRKRLENAVGPVAHPGGHDVNAAPVSLALDDFETNMHVDEPFILPEEPPPEPEPEQLGRGRRKTRGTWKVIQDLPLPIPPVFDEPVPVPVSSSPTPDPALQNNPADSIVWKISVQSSANVFGIYREYHSPEMPTHHPDDHPTLHNLTLDPDPLITP</sequence>
<feature type="compositionally biased region" description="Basic and acidic residues" evidence="1">
    <location>
        <begin position="202"/>
        <end position="213"/>
    </location>
</feature>
<evidence type="ECO:0000256" key="1">
    <source>
        <dbReference type="SAM" id="MobiDB-lite"/>
    </source>
</evidence>
<reference evidence="2 3" key="1">
    <citation type="submission" date="2018-11" db="EMBL/GenBank/DDBJ databases">
        <title>Genome assembly of Steccherinum ochraceum LE-BIN_3174, the white-rot fungus of the Steccherinaceae family (The Residual Polyporoid clade, Polyporales, Basidiomycota).</title>
        <authorList>
            <person name="Fedorova T.V."/>
            <person name="Glazunova O.A."/>
            <person name="Landesman E.O."/>
            <person name="Moiseenko K.V."/>
            <person name="Psurtseva N.V."/>
            <person name="Savinova O.S."/>
            <person name="Shakhova N.V."/>
            <person name="Tyazhelova T.V."/>
            <person name="Vasina D.V."/>
        </authorList>
    </citation>
    <scope>NUCLEOTIDE SEQUENCE [LARGE SCALE GENOMIC DNA]</scope>
    <source>
        <strain evidence="2 3">LE-BIN_3174</strain>
    </source>
</reference>
<accession>A0A4R0R9G7</accession>
<feature type="region of interest" description="Disordered" evidence="1">
    <location>
        <begin position="202"/>
        <end position="227"/>
    </location>
</feature>
<evidence type="ECO:0000313" key="2">
    <source>
        <dbReference type="EMBL" id="TCD61875.1"/>
    </source>
</evidence>
<gene>
    <name evidence="2" type="ORF">EIP91_007803</name>
</gene>
<feature type="region of interest" description="Disordered" evidence="1">
    <location>
        <begin position="68"/>
        <end position="91"/>
    </location>
</feature>
<evidence type="ECO:0000313" key="3">
    <source>
        <dbReference type="Proteomes" id="UP000292702"/>
    </source>
</evidence>
<protein>
    <submittedName>
        <fullName evidence="2">Uncharacterized protein</fullName>
    </submittedName>
</protein>
<organism evidence="2 3">
    <name type="scientific">Steccherinum ochraceum</name>
    <dbReference type="NCBI Taxonomy" id="92696"/>
    <lineage>
        <taxon>Eukaryota</taxon>
        <taxon>Fungi</taxon>
        <taxon>Dikarya</taxon>
        <taxon>Basidiomycota</taxon>
        <taxon>Agaricomycotina</taxon>
        <taxon>Agaricomycetes</taxon>
        <taxon>Polyporales</taxon>
        <taxon>Steccherinaceae</taxon>
        <taxon>Steccherinum</taxon>
    </lineage>
</organism>
<keyword evidence="3" id="KW-1185">Reference proteome</keyword>
<dbReference type="STRING" id="92696.A0A4R0R9G7"/>
<dbReference type="EMBL" id="RWJN01000422">
    <property type="protein sequence ID" value="TCD61875.1"/>
    <property type="molecule type" value="Genomic_DNA"/>
</dbReference>
<proteinExistence type="predicted"/>